<dbReference type="RefSeq" id="WP_127017899.1">
    <property type="nucleotide sequence ID" value="NZ_CP016379.1"/>
</dbReference>
<dbReference type="Proteomes" id="UP000267250">
    <property type="component" value="Chromosome"/>
</dbReference>
<comment type="subcellular location">
    <subcellularLocation>
        <location evidence="1">Cell membrane</location>
        <topology evidence="1">Multi-pass membrane protein</topology>
    </subcellularLocation>
</comment>
<feature type="transmembrane region" description="Helical" evidence="7">
    <location>
        <begin position="224"/>
        <end position="246"/>
    </location>
</feature>
<dbReference type="InterPro" id="IPR020846">
    <property type="entry name" value="MFS_dom"/>
</dbReference>
<dbReference type="InterPro" id="IPR036259">
    <property type="entry name" value="MFS_trans_sf"/>
</dbReference>
<evidence type="ECO:0000256" key="2">
    <source>
        <dbReference type="ARBA" id="ARBA00022448"/>
    </source>
</evidence>
<dbReference type="SUPFAM" id="SSF103473">
    <property type="entry name" value="MFS general substrate transporter"/>
    <property type="match status" value="1"/>
</dbReference>
<proteinExistence type="predicted"/>
<keyword evidence="5 7" id="KW-1133">Transmembrane helix</keyword>
<dbReference type="KEGG" id="aft:BBF96_14775"/>
<dbReference type="PRINTS" id="PR01988">
    <property type="entry name" value="EXPORTERBACE"/>
</dbReference>
<feature type="domain" description="Major facilitator superfamily (MFS) profile" evidence="8">
    <location>
        <begin position="221"/>
        <end position="409"/>
    </location>
</feature>
<evidence type="ECO:0000256" key="3">
    <source>
        <dbReference type="ARBA" id="ARBA00022475"/>
    </source>
</evidence>
<protein>
    <recommendedName>
        <fullName evidence="8">Major facilitator superfamily (MFS) profile domain-containing protein</fullName>
    </recommendedName>
</protein>
<dbReference type="InterPro" id="IPR010290">
    <property type="entry name" value="TM_effector"/>
</dbReference>
<dbReference type="Gene3D" id="1.20.1250.20">
    <property type="entry name" value="MFS general substrate transporter like domains"/>
    <property type="match status" value="2"/>
</dbReference>
<feature type="transmembrane region" description="Helical" evidence="7">
    <location>
        <begin position="286"/>
        <end position="306"/>
    </location>
</feature>
<evidence type="ECO:0000259" key="8">
    <source>
        <dbReference type="PROSITE" id="PS50850"/>
    </source>
</evidence>
<keyword evidence="3" id="KW-1003">Cell membrane</keyword>
<feature type="transmembrane region" description="Helical" evidence="7">
    <location>
        <begin position="103"/>
        <end position="124"/>
    </location>
</feature>
<accession>A0A3S9T1V1</accession>
<evidence type="ECO:0000256" key="6">
    <source>
        <dbReference type="ARBA" id="ARBA00023136"/>
    </source>
</evidence>
<dbReference type="CDD" id="cd06173">
    <property type="entry name" value="MFS_MefA_like"/>
    <property type="match status" value="1"/>
</dbReference>
<feature type="transmembrane region" description="Helical" evidence="7">
    <location>
        <begin position="26"/>
        <end position="43"/>
    </location>
</feature>
<feature type="transmembrane region" description="Helical" evidence="7">
    <location>
        <begin position="347"/>
        <end position="369"/>
    </location>
</feature>
<keyword evidence="2" id="KW-0813">Transport</keyword>
<reference evidence="9 10" key="1">
    <citation type="submission" date="2016-07" db="EMBL/GenBank/DDBJ databases">
        <title>Genome and transcriptome analysis of iron-reducing fermentative bacteria Anoxybacter fermentans.</title>
        <authorList>
            <person name="Zeng X."/>
            <person name="Shao Z."/>
        </authorList>
    </citation>
    <scope>NUCLEOTIDE SEQUENCE [LARGE SCALE GENOMIC DNA]</scope>
    <source>
        <strain evidence="9 10">DY22613</strain>
    </source>
</reference>
<evidence type="ECO:0000256" key="5">
    <source>
        <dbReference type="ARBA" id="ARBA00022989"/>
    </source>
</evidence>
<keyword evidence="6 7" id="KW-0472">Membrane</keyword>
<dbReference type="PROSITE" id="PS50850">
    <property type="entry name" value="MFS"/>
    <property type="match status" value="1"/>
</dbReference>
<evidence type="ECO:0000313" key="9">
    <source>
        <dbReference type="EMBL" id="AZR74538.1"/>
    </source>
</evidence>
<dbReference type="GO" id="GO:0022857">
    <property type="term" value="F:transmembrane transporter activity"/>
    <property type="evidence" value="ECO:0007669"/>
    <property type="project" value="InterPro"/>
</dbReference>
<feature type="transmembrane region" description="Helical" evidence="7">
    <location>
        <begin position="258"/>
        <end position="279"/>
    </location>
</feature>
<gene>
    <name evidence="9" type="ORF">BBF96_14775</name>
</gene>
<evidence type="ECO:0000313" key="10">
    <source>
        <dbReference type="Proteomes" id="UP000267250"/>
    </source>
</evidence>
<dbReference type="EMBL" id="CP016379">
    <property type="protein sequence ID" value="AZR74538.1"/>
    <property type="molecule type" value="Genomic_DNA"/>
</dbReference>
<feature type="transmembrane region" description="Helical" evidence="7">
    <location>
        <begin position="312"/>
        <end position="335"/>
    </location>
</feature>
<feature type="transmembrane region" description="Helical" evidence="7">
    <location>
        <begin position="144"/>
        <end position="164"/>
    </location>
</feature>
<keyword evidence="10" id="KW-1185">Reference proteome</keyword>
<evidence type="ECO:0000256" key="1">
    <source>
        <dbReference type="ARBA" id="ARBA00004651"/>
    </source>
</evidence>
<evidence type="ECO:0000256" key="4">
    <source>
        <dbReference type="ARBA" id="ARBA00022692"/>
    </source>
</evidence>
<dbReference type="Pfam" id="PF05977">
    <property type="entry name" value="MFS_3"/>
    <property type="match status" value="1"/>
</dbReference>
<feature type="transmembrane region" description="Helical" evidence="7">
    <location>
        <begin position="375"/>
        <end position="397"/>
    </location>
</feature>
<organism evidence="9 10">
    <name type="scientific">Anoxybacter fermentans</name>
    <dbReference type="NCBI Taxonomy" id="1323375"/>
    <lineage>
        <taxon>Bacteria</taxon>
        <taxon>Bacillati</taxon>
        <taxon>Bacillota</taxon>
        <taxon>Clostridia</taxon>
        <taxon>Halanaerobiales</taxon>
        <taxon>Anoxybacter</taxon>
    </lineage>
</organism>
<dbReference type="PANTHER" id="PTHR43266:SF2">
    <property type="entry name" value="MAJOR FACILITATOR SUPERFAMILY (MFS) PROFILE DOMAIN-CONTAINING PROTEIN"/>
    <property type="match status" value="1"/>
</dbReference>
<name>A0A3S9T1V1_9FIRM</name>
<sequence>MKYYITFFRENTNFFKLWVSNFVSRLGKYLTLISRITLFYTLTGSASQTATFVIISYLPSFIFAPIGGFLADIGKGKKLLVLSEVVNGVIVLGYLFIRSVYILYLIVFLQMVIALIFQPIRFSLVPKILKDEKEIPTANALEQVSDNTLEILGPALAGVVIYFFGIKMAFLLDSLTYFISALILMLLSIEWKESKKKISEEFTSFFSKFRDAKNFLKKEEIVKLVFIAEFVSLIGAGVINELLVVFVDKTYQMPSESYSFLVSAGNLGALIASILLARWAKRLDRVLMYLFGLIFNGILLIAFSLIPNYYLGIILFFILGIGNAFLQIGLMSIFMEHLNEEVRGKIFSIYIIASTVGSILSLAWSKLFFNIQIGIQPIFLIGALITFITGIIMLYLFKRNGYLIGLKGK</sequence>
<feature type="transmembrane region" description="Helical" evidence="7">
    <location>
        <begin position="79"/>
        <end position="97"/>
    </location>
</feature>
<dbReference type="PANTHER" id="PTHR43266">
    <property type="entry name" value="MACROLIDE-EFFLUX PROTEIN"/>
    <property type="match status" value="1"/>
</dbReference>
<feature type="transmembrane region" description="Helical" evidence="7">
    <location>
        <begin position="49"/>
        <end position="70"/>
    </location>
</feature>
<keyword evidence="4 7" id="KW-0812">Transmembrane</keyword>
<dbReference type="InterPro" id="IPR022324">
    <property type="entry name" value="Bacilysin_exporter_BacE_put"/>
</dbReference>
<dbReference type="AlphaFoldDB" id="A0A3S9T1V1"/>
<evidence type="ECO:0000256" key="7">
    <source>
        <dbReference type="SAM" id="Phobius"/>
    </source>
</evidence>
<dbReference type="GO" id="GO:0005886">
    <property type="term" value="C:plasma membrane"/>
    <property type="evidence" value="ECO:0007669"/>
    <property type="project" value="UniProtKB-SubCell"/>
</dbReference>
<dbReference type="OrthoDB" id="9763297at2"/>
<feature type="transmembrane region" description="Helical" evidence="7">
    <location>
        <begin position="170"/>
        <end position="189"/>
    </location>
</feature>